<keyword evidence="2" id="KW-1185">Reference proteome</keyword>
<gene>
    <name evidence="1" type="ORF">E5288_WYG011528</name>
</gene>
<dbReference type="Proteomes" id="UP000322234">
    <property type="component" value="Unassembled WGS sequence"/>
</dbReference>
<comment type="caution">
    <text evidence="1">The sequence shown here is derived from an EMBL/GenBank/DDBJ whole genome shotgun (WGS) entry which is preliminary data.</text>
</comment>
<name>A0A6B0RI42_9CETA</name>
<organism evidence="1 2">
    <name type="scientific">Bos mutus</name>
    <name type="common">wild yak</name>
    <dbReference type="NCBI Taxonomy" id="72004"/>
    <lineage>
        <taxon>Eukaryota</taxon>
        <taxon>Metazoa</taxon>
        <taxon>Chordata</taxon>
        <taxon>Craniata</taxon>
        <taxon>Vertebrata</taxon>
        <taxon>Euteleostomi</taxon>
        <taxon>Mammalia</taxon>
        <taxon>Eutheria</taxon>
        <taxon>Laurasiatheria</taxon>
        <taxon>Artiodactyla</taxon>
        <taxon>Ruminantia</taxon>
        <taxon>Pecora</taxon>
        <taxon>Bovidae</taxon>
        <taxon>Bovinae</taxon>
        <taxon>Bos</taxon>
    </lineage>
</organism>
<reference evidence="1" key="1">
    <citation type="submission" date="2019-10" db="EMBL/GenBank/DDBJ databases">
        <title>The sequence and de novo assembly of the wild yak genome.</title>
        <authorList>
            <person name="Liu Y."/>
        </authorList>
    </citation>
    <scope>NUCLEOTIDE SEQUENCE [LARGE SCALE GENOMIC DNA]</scope>
    <source>
        <strain evidence="1">WY2019</strain>
    </source>
</reference>
<proteinExistence type="predicted"/>
<dbReference type="EMBL" id="VBQZ03000058">
    <property type="protein sequence ID" value="MXQ89740.1"/>
    <property type="molecule type" value="Genomic_DNA"/>
</dbReference>
<protein>
    <submittedName>
        <fullName evidence="1">Uncharacterized protein</fullName>
    </submittedName>
</protein>
<evidence type="ECO:0000313" key="1">
    <source>
        <dbReference type="EMBL" id="MXQ89740.1"/>
    </source>
</evidence>
<evidence type="ECO:0000313" key="2">
    <source>
        <dbReference type="Proteomes" id="UP000322234"/>
    </source>
</evidence>
<sequence>MEMSDKFCFVERSSQYCVEQVEAVLPRLLPWERLERCENHCRDKENLNGSFMDDHGDSQINVRGECASCGQRRGPGVRCSENEEELIIFCKQKVDVLYQGQDIRLVRKRRCLPSSSGAVASTPADSVFRVKLMSDLGGYRPREESQVPAGLGSDDCSLCELCGLRKCVLKESTADGERECPWRKTAVHVDMKSFLDNVCSSESWEVVMHTESPKMTQVHASHKGQQ</sequence>
<dbReference type="AlphaFoldDB" id="A0A6B0RI42"/>
<accession>A0A6B0RI42</accession>